<keyword evidence="2" id="KW-1185">Reference proteome</keyword>
<dbReference type="Proteomes" id="UP000764045">
    <property type="component" value="Unassembled WGS sequence"/>
</dbReference>
<sequence>MDKENIIKHYCAKAERAVRRMSRKGIGDIYAISFWKDNVDDDPRRPVVTIGYNTVSHAEAQKQNTSNAMEAKWNYAYWMQDDTGTLGGNDTMLRLYFKDEGLFYTLHELNKAEKQEENGNPEGYRMIEEKDRRMQEAFMDIVIEVANRLHRNEMITRALGRDLPVIIHELEYYDQPVGWTAKANPTPLVAEFMEWYRSFAK</sequence>
<dbReference type="EMBL" id="JACJJL010000020">
    <property type="protein sequence ID" value="MBM6662381.1"/>
    <property type="molecule type" value="Genomic_DNA"/>
</dbReference>
<reference evidence="1 2" key="1">
    <citation type="journal article" date="2021" name="Sci. Rep.">
        <title>The distribution of antibiotic resistance genes in chicken gut microbiota commensals.</title>
        <authorList>
            <person name="Juricova H."/>
            <person name="Matiasovicova J."/>
            <person name="Kubasova T."/>
            <person name="Cejkova D."/>
            <person name="Rychlik I."/>
        </authorList>
    </citation>
    <scope>NUCLEOTIDE SEQUENCE [LARGE SCALE GENOMIC DNA]</scope>
    <source>
        <strain evidence="1 2">An819</strain>
    </source>
</reference>
<accession>A0A939B5C4</accession>
<comment type="caution">
    <text evidence="1">The sequence shown here is derived from an EMBL/GenBank/DDBJ whole genome shotgun (WGS) entry which is preliminary data.</text>
</comment>
<gene>
    <name evidence="1" type="ORF">H6B30_11575</name>
</gene>
<name>A0A939B5C4_9BACT</name>
<dbReference type="AlphaFoldDB" id="A0A939B5C4"/>
<protein>
    <submittedName>
        <fullName evidence="1">Uncharacterized protein</fullName>
    </submittedName>
</protein>
<proteinExistence type="predicted"/>
<organism evidence="1 2">
    <name type="scientific">Marseilla massiliensis</name>
    <dbReference type="NCBI Taxonomy" id="1841864"/>
    <lineage>
        <taxon>Bacteria</taxon>
        <taxon>Pseudomonadati</taxon>
        <taxon>Bacteroidota</taxon>
        <taxon>Bacteroidia</taxon>
        <taxon>Bacteroidales</taxon>
        <taxon>Prevotellaceae</taxon>
        <taxon>Marseilla</taxon>
    </lineage>
</organism>
<evidence type="ECO:0000313" key="2">
    <source>
        <dbReference type="Proteomes" id="UP000764045"/>
    </source>
</evidence>
<evidence type="ECO:0000313" key="1">
    <source>
        <dbReference type="EMBL" id="MBM6662381.1"/>
    </source>
</evidence>
<dbReference type="RefSeq" id="WP_205110758.1">
    <property type="nucleotide sequence ID" value="NZ_JACJJL010000020.1"/>
</dbReference>